<evidence type="ECO:0000313" key="8">
    <source>
        <dbReference type="Proteomes" id="UP000824094"/>
    </source>
</evidence>
<dbReference type="Gene3D" id="3.90.550.10">
    <property type="entry name" value="Spore Coat Polysaccharide Biosynthesis Protein SpsA, Chain A"/>
    <property type="match status" value="1"/>
</dbReference>
<dbReference type="CDD" id="cd02541">
    <property type="entry name" value="UGPase_prokaryotic"/>
    <property type="match status" value="1"/>
</dbReference>
<organism evidence="7 8">
    <name type="scientific">Candidatus Stercoripulliclostridium merdigallinarum</name>
    <dbReference type="NCBI Taxonomy" id="2840951"/>
    <lineage>
        <taxon>Bacteria</taxon>
        <taxon>Bacillati</taxon>
        <taxon>Bacillota</taxon>
        <taxon>Clostridia</taxon>
        <taxon>Eubacteriales</taxon>
        <taxon>Candidatus Stercoripulliclostridium</taxon>
    </lineage>
</organism>
<evidence type="ECO:0000256" key="3">
    <source>
        <dbReference type="ARBA" id="ARBA00022679"/>
    </source>
</evidence>
<dbReference type="EMBL" id="DVNF01000175">
    <property type="protein sequence ID" value="HIU60938.1"/>
    <property type="molecule type" value="Genomic_DNA"/>
</dbReference>
<protein>
    <recommendedName>
        <fullName evidence="2">UTP--glucose-1-phosphate uridylyltransferase</fullName>
        <ecNumber evidence="2">2.7.7.9</ecNumber>
    </recommendedName>
</protein>
<reference evidence="7" key="1">
    <citation type="submission" date="2020-10" db="EMBL/GenBank/DDBJ databases">
        <authorList>
            <person name="Gilroy R."/>
        </authorList>
    </citation>
    <scope>NUCLEOTIDE SEQUENCE</scope>
    <source>
        <strain evidence="7">18911</strain>
    </source>
</reference>
<accession>A0A9D1SIJ6</accession>
<comment type="catalytic activity">
    <reaction evidence="5">
        <text>alpha-D-glucose 1-phosphate + UTP + H(+) = UDP-alpha-D-glucose + diphosphate</text>
        <dbReference type="Rhea" id="RHEA:19889"/>
        <dbReference type="ChEBI" id="CHEBI:15378"/>
        <dbReference type="ChEBI" id="CHEBI:33019"/>
        <dbReference type="ChEBI" id="CHEBI:46398"/>
        <dbReference type="ChEBI" id="CHEBI:58601"/>
        <dbReference type="ChEBI" id="CHEBI:58885"/>
        <dbReference type="EC" id="2.7.7.9"/>
    </reaction>
</comment>
<feature type="domain" description="Nucleotidyl transferase" evidence="6">
    <location>
        <begin position="6"/>
        <end position="267"/>
    </location>
</feature>
<dbReference type="Proteomes" id="UP000824094">
    <property type="component" value="Unassembled WGS sequence"/>
</dbReference>
<dbReference type="GO" id="GO:0006011">
    <property type="term" value="P:UDP-alpha-D-glucose metabolic process"/>
    <property type="evidence" value="ECO:0007669"/>
    <property type="project" value="InterPro"/>
</dbReference>
<gene>
    <name evidence="7" type="ORF">IAB05_06065</name>
</gene>
<dbReference type="InterPro" id="IPR029044">
    <property type="entry name" value="Nucleotide-diphossugar_trans"/>
</dbReference>
<evidence type="ECO:0000259" key="6">
    <source>
        <dbReference type="Pfam" id="PF00483"/>
    </source>
</evidence>
<dbReference type="EC" id="2.7.7.9" evidence="2"/>
<evidence type="ECO:0000256" key="5">
    <source>
        <dbReference type="ARBA" id="ARBA00048128"/>
    </source>
</evidence>
<evidence type="ECO:0000313" key="7">
    <source>
        <dbReference type="EMBL" id="HIU60938.1"/>
    </source>
</evidence>
<dbReference type="PANTHER" id="PTHR43197">
    <property type="entry name" value="UTP--GLUCOSE-1-PHOSPHATE URIDYLYLTRANSFERASE"/>
    <property type="match status" value="1"/>
</dbReference>
<name>A0A9D1SIJ6_9FIRM</name>
<dbReference type="InterPro" id="IPR005771">
    <property type="entry name" value="GalU_uridylyltTrfase_bac/arc"/>
</dbReference>
<comment type="similarity">
    <text evidence="1">Belongs to the UDPGP type 2 family.</text>
</comment>
<dbReference type="GO" id="GO:0003983">
    <property type="term" value="F:UTP:glucose-1-phosphate uridylyltransferase activity"/>
    <property type="evidence" value="ECO:0007669"/>
    <property type="project" value="UniProtKB-EC"/>
</dbReference>
<keyword evidence="3" id="KW-0808">Transferase</keyword>
<dbReference type="PANTHER" id="PTHR43197:SF1">
    <property type="entry name" value="UTP--GLUCOSE-1-PHOSPHATE URIDYLYLTRANSFERASE"/>
    <property type="match status" value="1"/>
</dbReference>
<comment type="caution">
    <text evidence="7">The sequence shown here is derived from an EMBL/GenBank/DDBJ whole genome shotgun (WGS) entry which is preliminary data.</text>
</comment>
<proteinExistence type="inferred from homology"/>
<evidence type="ECO:0000256" key="4">
    <source>
        <dbReference type="ARBA" id="ARBA00022695"/>
    </source>
</evidence>
<reference evidence="7" key="2">
    <citation type="journal article" date="2021" name="PeerJ">
        <title>Extensive microbial diversity within the chicken gut microbiome revealed by metagenomics and culture.</title>
        <authorList>
            <person name="Gilroy R."/>
            <person name="Ravi A."/>
            <person name="Getino M."/>
            <person name="Pursley I."/>
            <person name="Horton D.L."/>
            <person name="Alikhan N.F."/>
            <person name="Baker D."/>
            <person name="Gharbi K."/>
            <person name="Hall N."/>
            <person name="Watson M."/>
            <person name="Adriaenssens E.M."/>
            <person name="Foster-Nyarko E."/>
            <person name="Jarju S."/>
            <person name="Secka A."/>
            <person name="Antonio M."/>
            <person name="Oren A."/>
            <person name="Chaudhuri R.R."/>
            <person name="La Ragione R."/>
            <person name="Hildebrand F."/>
            <person name="Pallen M.J."/>
        </authorList>
    </citation>
    <scope>NUCLEOTIDE SEQUENCE</scope>
    <source>
        <strain evidence="7">18911</strain>
    </source>
</reference>
<dbReference type="Pfam" id="PF00483">
    <property type="entry name" value="NTP_transferase"/>
    <property type="match status" value="1"/>
</dbReference>
<dbReference type="AlphaFoldDB" id="A0A9D1SIJ6"/>
<keyword evidence="4 7" id="KW-0548">Nucleotidyltransferase</keyword>
<evidence type="ECO:0000256" key="2">
    <source>
        <dbReference type="ARBA" id="ARBA00012415"/>
    </source>
</evidence>
<evidence type="ECO:0000256" key="1">
    <source>
        <dbReference type="ARBA" id="ARBA00006890"/>
    </source>
</evidence>
<dbReference type="SUPFAM" id="SSF53448">
    <property type="entry name" value="Nucleotide-diphospho-sugar transferases"/>
    <property type="match status" value="1"/>
</dbReference>
<sequence length="285" mass="31134">MKGIRKAIIPAAGFGTRHLPITKAVPKEMLPVLSKPAIDYVVSECIAAGINEICIVISRSKAAIPDYLDHKPELEAALTKAGKRDLLDVVNPFSGKADFYFIRQPEMKGTGNAVRICKEFIAGEDFAVLFPDDIIDSAVPVIGQLITAYETTGTSIVGVQKMPPEQAKLYGIVVPGVTKGRYSVVKGFIEKPSVEFMPSELTSLGRFVLTADVFDYIDRVKAVGGEIRLPDAIDLMSKTTGVYAYEFEGKRYDMGSIEGFLEANIAFAKKDKHLLKIITDELNRG</sequence>
<dbReference type="InterPro" id="IPR005835">
    <property type="entry name" value="NTP_transferase_dom"/>
</dbReference>